<keyword evidence="3" id="KW-1185">Reference proteome</keyword>
<comment type="caution">
    <text evidence="2">The sequence shown here is derived from an EMBL/GenBank/DDBJ whole genome shotgun (WGS) entry which is preliminary data.</text>
</comment>
<evidence type="ECO:0000313" key="3">
    <source>
        <dbReference type="Proteomes" id="UP001373714"/>
    </source>
</evidence>
<dbReference type="InterPro" id="IPR000210">
    <property type="entry name" value="BTB/POZ_dom"/>
</dbReference>
<accession>A0AAV9UZM1</accession>
<dbReference type="SUPFAM" id="SSF54695">
    <property type="entry name" value="POZ domain"/>
    <property type="match status" value="1"/>
</dbReference>
<dbReference type="Pfam" id="PF00651">
    <property type="entry name" value="BTB"/>
    <property type="match status" value="1"/>
</dbReference>
<dbReference type="Gene3D" id="3.30.710.10">
    <property type="entry name" value="Potassium Channel Kv1.1, Chain A"/>
    <property type="match status" value="1"/>
</dbReference>
<feature type="domain" description="BTB" evidence="1">
    <location>
        <begin position="23"/>
        <end position="91"/>
    </location>
</feature>
<name>A0AAV9UZM1_9PEZI</name>
<proteinExistence type="predicted"/>
<dbReference type="Proteomes" id="UP001373714">
    <property type="component" value="Unassembled WGS sequence"/>
</dbReference>
<protein>
    <recommendedName>
        <fullName evidence="1">BTB domain-containing protein</fullName>
    </recommendedName>
</protein>
<dbReference type="PROSITE" id="PS50097">
    <property type="entry name" value="BTB"/>
    <property type="match status" value="1"/>
</dbReference>
<dbReference type="InterPro" id="IPR011333">
    <property type="entry name" value="SKP1/BTB/POZ_sf"/>
</dbReference>
<gene>
    <name evidence="2" type="ORF">TWF730_009864</name>
</gene>
<reference evidence="2 3" key="1">
    <citation type="submission" date="2019-10" db="EMBL/GenBank/DDBJ databases">
        <authorList>
            <person name="Palmer J.M."/>
        </authorList>
    </citation>
    <scope>NUCLEOTIDE SEQUENCE [LARGE SCALE GENOMIC DNA]</scope>
    <source>
        <strain evidence="2 3">TWF730</strain>
    </source>
</reference>
<dbReference type="AlphaFoldDB" id="A0AAV9UZM1"/>
<dbReference type="EMBL" id="JAVHNS010000007">
    <property type="protein sequence ID" value="KAK6349105.1"/>
    <property type="molecule type" value="Genomic_DNA"/>
</dbReference>
<dbReference type="CDD" id="cd18186">
    <property type="entry name" value="BTB_POZ_ZBTB_KLHL-like"/>
    <property type="match status" value="1"/>
</dbReference>
<sequence>MTSKGSGDIAEHAFMLTLMYQYCKSDVTLVAGKEFKVHEFVLASQSDFFKALFRSKLKESKERRINLPDIASDTLVVVLNWLYRAPIKDPIEGDPLSDSSTQKFKDIVQAFDFLQIKSGCGDFCGFVEKRLQTYRPPYTLDGISNMVSIMNEVYRSGGSIDIVSLGNFVRWVTNSPNGVENLTTALTNTEDPNGRCFQAISLALVPILHKRSAQTAAHDSCPQSLRDAIMYSSRRLS</sequence>
<evidence type="ECO:0000259" key="1">
    <source>
        <dbReference type="PROSITE" id="PS50097"/>
    </source>
</evidence>
<organism evidence="2 3">
    <name type="scientific">Orbilia blumenaviensis</name>
    <dbReference type="NCBI Taxonomy" id="1796055"/>
    <lineage>
        <taxon>Eukaryota</taxon>
        <taxon>Fungi</taxon>
        <taxon>Dikarya</taxon>
        <taxon>Ascomycota</taxon>
        <taxon>Pezizomycotina</taxon>
        <taxon>Orbiliomycetes</taxon>
        <taxon>Orbiliales</taxon>
        <taxon>Orbiliaceae</taxon>
        <taxon>Orbilia</taxon>
    </lineage>
</organism>
<dbReference type="PANTHER" id="PTHR24413">
    <property type="entry name" value="SPECKLE-TYPE POZ PROTEIN"/>
    <property type="match status" value="1"/>
</dbReference>
<evidence type="ECO:0000313" key="2">
    <source>
        <dbReference type="EMBL" id="KAK6349105.1"/>
    </source>
</evidence>
<dbReference type="SMART" id="SM00225">
    <property type="entry name" value="BTB"/>
    <property type="match status" value="1"/>
</dbReference>